<keyword evidence="1" id="KW-0238">DNA-binding</keyword>
<evidence type="ECO:0000313" key="2">
    <source>
        <dbReference type="EMBL" id="QJC78701.1"/>
    </source>
</evidence>
<dbReference type="RefSeq" id="WP_020800164.1">
    <property type="nucleotide sequence ID" value="NZ_CP051487.1"/>
</dbReference>
<reference evidence="2 3" key="1">
    <citation type="submission" date="2020-04" db="EMBL/GenBank/DDBJ databases">
        <authorList>
            <person name="Yao Y."/>
            <person name="He Z."/>
        </authorList>
    </citation>
    <scope>NUCLEOTIDE SEQUENCE [LARGE SCALE GENOMIC DNA]</scope>
    <source>
        <strain evidence="2 3">CY-1</strain>
    </source>
</reference>
<dbReference type="Gene3D" id="1.10.150.130">
    <property type="match status" value="1"/>
</dbReference>
<dbReference type="GeneID" id="72193985"/>
<dbReference type="AlphaFoldDB" id="A0AAE7DDW3"/>
<gene>
    <name evidence="2" type="ORF">HGP31_10385</name>
</gene>
<proteinExistence type="predicted"/>
<dbReference type="Proteomes" id="UP000501367">
    <property type="component" value="Chromosome"/>
</dbReference>
<dbReference type="KEGG" id="pum:HGP31_10385"/>
<sequence length="70" mass="7937">MALNCPATPRTHLAAMAQWQQQCGFDDPTKASRVRDVLRGIQALRPQPIKQAQALQLQRQRRTSRVWAGN</sequence>
<dbReference type="EMBL" id="CP051487">
    <property type="protein sequence ID" value="QJC78701.1"/>
    <property type="molecule type" value="Genomic_DNA"/>
</dbReference>
<evidence type="ECO:0000256" key="1">
    <source>
        <dbReference type="ARBA" id="ARBA00023125"/>
    </source>
</evidence>
<protein>
    <submittedName>
        <fullName evidence="2">Uncharacterized protein</fullName>
    </submittedName>
</protein>
<dbReference type="GO" id="GO:0003677">
    <property type="term" value="F:DNA binding"/>
    <property type="evidence" value="ECO:0007669"/>
    <property type="project" value="UniProtKB-KW"/>
</dbReference>
<dbReference type="SUPFAM" id="SSF47823">
    <property type="entry name" value="lambda integrase-like, N-terminal domain"/>
    <property type="match status" value="1"/>
</dbReference>
<name>A0AAE7DDW3_9PSED</name>
<organism evidence="2 3">
    <name type="scientific">Pseudomonas umsongensis</name>
    <dbReference type="NCBI Taxonomy" id="198618"/>
    <lineage>
        <taxon>Bacteria</taxon>
        <taxon>Pseudomonadati</taxon>
        <taxon>Pseudomonadota</taxon>
        <taxon>Gammaproteobacteria</taxon>
        <taxon>Pseudomonadales</taxon>
        <taxon>Pseudomonadaceae</taxon>
        <taxon>Pseudomonas</taxon>
    </lineage>
</organism>
<evidence type="ECO:0000313" key="3">
    <source>
        <dbReference type="Proteomes" id="UP000501367"/>
    </source>
</evidence>
<dbReference type="InterPro" id="IPR010998">
    <property type="entry name" value="Integrase_recombinase_N"/>
</dbReference>
<accession>A0AAE7DDW3</accession>